<dbReference type="GO" id="GO:0046677">
    <property type="term" value="P:response to antibiotic"/>
    <property type="evidence" value="ECO:0007669"/>
    <property type="project" value="UniProtKB-KW"/>
</dbReference>
<dbReference type="Pfam" id="PF01061">
    <property type="entry name" value="ABC2_membrane"/>
    <property type="match status" value="1"/>
</dbReference>
<dbReference type="STRING" id="589385.SAMN05421504_103968"/>
<dbReference type="InterPro" id="IPR051784">
    <property type="entry name" value="Nod_factor_ABC_transporter"/>
</dbReference>
<dbReference type="GO" id="GO:0140359">
    <property type="term" value="F:ABC-type transporter activity"/>
    <property type="evidence" value="ECO:0007669"/>
    <property type="project" value="InterPro"/>
</dbReference>
<feature type="transmembrane region" description="Helical" evidence="6">
    <location>
        <begin position="53"/>
        <end position="75"/>
    </location>
</feature>
<protein>
    <recommendedName>
        <fullName evidence="6">Transport permease protein</fullName>
    </recommendedName>
</protein>
<organism evidence="8 9">
    <name type="scientific">Amycolatopsis xylanica</name>
    <dbReference type="NCBI Taxonomy" id="589385"/>
    <lineage>
        <taxon>Bacteria</taxon>
        <taxon>Bacillati</taxon>
        <taxon>Actinomycetota</taxon>
        <taxon>Actinomycetes</taxon>
        <taxon>Pseudonocardiales</taxon>
        <taxon>Pseudonocardiaceae</taxon>
        <taxon>Amycolatopsis</taxon>
    </lineage>
</organism>
<keyword evidence="5" id="KW-0046">Antibiotic resistance</keyword>
<proteinExistence type="inferred from homology"/>
<dbReference type="PANTHER" id="PTHR43229">
    <property type="entry name" value="NODULATION PROTEIN J"/>
    <property type="match status" value="1"/>
</dbReference>
<dbReference type="EMBL" id="FNON01000003">
    <property type="protein sequence ID" value="SDX81886.1"/>
    <property type="molecule type" value="Genomic_DNA"/>
</dbReference>
<dbReference type="GO" id="GO:0043190">
    <property type="term" value="C:ATP-binding cassette (ABC) transporter complex"/>
    <property type="evidence" value="ECO:0007669"/>
    <property type="project" value="InterPro"/>
</dbReference>
<evidence type="ECO:0000256" key="3">
    <source>
        <dbReference type="ARBA" id="ARBA00022989"/>
    </source>
</evidence>
<reference evidence="8 9" key="1">
    <citation type="submission" date="2016-10" db="EMBL/GenBank/DDBJ databases">
        <authorList>
            <person name="de Groot N.N."/>
        </authorList>
    </citation>
    <scope>NUCLEOTIDE SEQUENCE [LARGE SCALE GENOMIC DNA]</scope>
    <source>
        <strain evidence="8 9">CPCC 202699</strain>
    </source>
</reference>
<evidence type="ECO:0000256" key="2">
    <source>
        <dbReference type="ARBA" id="ARBA00022692"/>
    </source>
</evidence>
<keyword evidence="6" id="KW-0813">Transport</keyword>
<dbReference type="OrthoDB" id="9255971at2"/>
<dbReference type="AlphaFoldDB" id="A0A1H3ET03"/>
<feature type="transmembrane region" description="Helical" evidence="6">
    <location>
        <begin position="105"/>
        <end position="124"/>
    </location>
</feature>
<dbReference type="InterPro" id="IPR000412">
    <property type="entry name" value="ABC_2_transport"/>
</dbReference>
<evidence type="ECO:0000256" key="1">
    <source>
        <dbReference type="ARBA" id="ARBA00004141"/>
    </source>
</evidence>
<dbReference type="PROSITE" id="PS51012">
    <property type="entry name" value="ABC_TM2"/>
    <property type="match status" value="1"/>
</dbReference>
<dbReference type="InterPro" id="IPR047817">
    <property type="entry name" value="ABC2_TM_bact-type"/>
</dbReference>
<feature type="domain" description="ABC transmembrane type-2" evidence="7">
    <location>
        <begin position="19"/>
        <end position="244"/>
    </location>
</feature>
<evidence type="ECO:0000313" key="9">
    <source>
        <dbReference type="Proteomes" id="UP000199515"/>
    </source>
</evidence>
<dbReference type="Proteomes" id="UP000199515">
    <property type="component" value="Unassembled WGS sequence"/>
</dbReference>
<comment type="subcellular location">
    <subcellularLocation>
        <location evidence="6">Cell membrane</location>
        <topology evidence="6">Multi-pass membrane protein</topology>
    </subcellularLocation>
    <subcellularLocation>
        <location evidence="1">Membrane</location>
        <topology evidence="1">Multi-pass membrane protein</topology>
    </subcellularLocation>
</comment>
<comment type="similarity">
    <text evidence="6">Belongs to the ABC-2 integral membrane protein family.</text>
</comment>
<feature type="transmembrane region" description="Helical" evidence="6">
    <location>
        <begin position="23"/>
        <end position="47"/>
    </location>
</feature>
<dbReference type="PIRSF" id="PIRSF006648">
    <property type="entry name" value="DrrB"/>
    <property type="match status" value="1"/>
</dbReference>
<dbReference type="PANTHER" id="PTHR43229:SF2">
    <property type="entry name" value="NODULATION PROTEIN J"/>
    <property type="match status" value="1"/>
</dbReference>
<evidence type="ECO:0000256" key="6">
    <source>
        <dbReference type="RuleBase" id="RU361157"/>
    </source>
</evidence>
<evidence type="ECO:0000259" key="7">
    <source>
        <dbReference type="PROSITE" id="PS51012"/>
    </source>
</evidence>
<feature type="transmembrane region" description="Helical" evidence="6">
    <location>
        <begin position="130"/>
        <end position="154"/>
    </location>
</feature>
<keyword evidence="9" id="KW-1185">Reference proteome</keyword>
<keyword evidence="6" id="KW-1003">Cell membrane</keyword>
<keyword evidence="2 6" id="KW-0812">Transmembrane</keyword>
<sequence length="246" mass="26035">MTTLTGTGIVFSREIRPQLRNPIGLVFGMLQPLVFLFLFGSLLSGVTAGSWQWFVPGILVMLALSSTTGIGWTLMTELSTGSMDRLLVTPLTRTSLLLGRMTKEVLTLVIQAALIIGIAIPLGFRLHLSGVLIGLLILVGFGLGLGALSMALAIASRKQQALFYSVQEFLLFPLLLTSGILLPLNTAPKWLTTVAHLNPLTYVVNAERALFAGEFTTSGAYGIVAATGTAVLGLALAARALPKASQ</sequence>
<accession>A0A1H3ET03</accession>
<gene>
    <name evidence="8" type="ORF">SAMN05421504_103968</name>
</gene>
<name>A0A1H3ET03_9PSEU</name>
<evidence type="ECO:0000256" key="5">
    <source>
        <dbReference type="ARBA" id="ARBA00023251"/>
    </source>
</evidence>
<keyword evidence="4 6" id="KW-0472">Membrane</keyword>
<dbReference type="InterPro" id="IPR013525">
    <property type="entry name" value="ABC2_TM"/>
</dbReference>
<feature type="transmembrane region" description="Helical" evidence="6">
    <location>
        <begin position="220"/>
        <end position="241"/>
    </location>
</feature>
<evidence type="ECO:0000256" key="4">
    <source>
        <dbReference type="ARBA" id="ARBA00023136"/>
    </source>
</evidence>
<evidence type="ECO:0000313" key="8">
    <source>
        <dbReference type="EMBL" id="SDX81886.1"/>
    </source>
</evidence>
<feature type="transmembrane region" description="Helical" evidence="6">
    <location>
        <begin position="161"/>
        <end position="182"/>
    </location>
</feature>
<dbReference type="RefSeq" id="WP_091290165.1">
    <property type="nucleotide sequence ID" value="NZ_FNON01000003.1"/>
</dbReference>
<keyword evidence="3 6" id="KW-1133">Transmembrane helix</keyword>